<protein>
    <recommendedName>
        <fullName evidence="5">methionine adenosyltransferase</fullName>
        <ecNumber evidence="5">2.5.1.6</ecNumber>
    </recommendedName>
</protein>
<dbReference type="AlphaFoldDB" id="A0A831YTM2"/>
<evidence type="ECO:0000256" key="3">
    <source>
        <dbReference type="ARBA" id="ARBA00005224"/>
    </source>
</evidence>
<evidence type="ECO:0000256" key="12">
    <source>
        <dbReference type="ARBA" id="ARBA00022958"/>
    </source>
</evidence>
<comment type="pathway">
    <text evidence="3">Amino-acid biosynthesis; S-adenosyl-L-methionine biosynthesis; S-adenosyl-L-methionine from L-methionine: step 1/1.</text>
</comment>
<dbReference type="Pfam" id="PF02773">
    <property type="entry name" value="S-AdoMet_synt_C"/>
    <property type="match status" value="1"/>
</dbReference>
<dbReference type="PROSITE" id="PS00376">
    <property type="entry name" value="ADOMET_SYNTHASE_1"/>
    <property type="match status" value="1"/>
</dbReference>
<organism evidence="17">
    <name type="scientific">candidate division WWE3 bacterium</name>
    <dbReference type="NCBI Taxonomy" id="2053526"/>
    <lineage>
        <taxon>Bacteria</taxon>
        <taxon>Katanobacteria</taxon>
    </lineage>
</organism>
<dbReference type="GO" id="GO:0046872">
    <property type="term" value="F:metal ion binding"/>
    <property type="evidence" value="ECO:0007669"/>
    <property type="project" value="UniProtKB-KW"/>
</dbReference>
<evidence type="ECO:0000256" key="7">
    <source>
        <dbReference type="ARBA" id="ARBA00022679"/>
    </source>
</evidence>
<keyword evidence="9" id="KW-0547">Nucleotide-binding</keyword>
<evidence type="ECO:0000256" key="4">
    <source>
        <dbReference type="ARBA" id="ARBA00009685"/>
    </source>
</evidence>
<feature type="domain" description="S-adenosylmethionine synthetase C-terminal" evidence="16">
    <location>
        <begin position="190"/>
        <end position="315"/>
    </location>
</feature>
<dbReference type="Gene3D" id="3.30.300.10">
    <property type="match status" value="3"/>
</dbReference>
<evidence type="ECO:0000256" key="6">
    <source>
        <dbReference type="ARBA" id="ARBA00022563"/>
    </source>
</evidence>
<dbReference type="GO" id="GO:0006730">
    <property type="term" value="P:one-carbon metabolic process"/>
    <property type="evidence" value="ECO:0007669"/>
    <property type="project" value="UniProtKB-KW"/>
</dbReference>
<feature type="domain" description="S-adenosylmethionine synthetase N-terminal" evidence="14">
    <location>
        <begin position="8"/>
        <end position="76"/>
    </location>
</feature>
<keyword evidence="10" id="KW-0067">ATP-binding</keyword>
<evidence type="ECO:0000259" key="15">
    <source>
        <dbReference type="Pfam" id="PF02772"/>
    </source>
</evidence>
<evidence type="ECO:0000256" key="8">
    <source>
        <dbReference type="ARBA" id="ARBA00022723"/>
    </source>
</evidence>
<evidence type="ECO:0000256" key="9">
    <source>
        <dbReference type="ARBA" id="ARBA00022741"/>
    </source>
</evidence>
<dbReference type="InterPro" id="IPR022630">
    <property type="entry name" value="S-AdoMet_synt_C"/>
</dbReference>
<evidence type="ECO:0000256" key="10">
    <source>
        <dbReference type="ARBA" id="ARBA00022840"/>
    </source>
</evidence>
<dbReference type="InterPro" id="IPR022631">
    <property type="entry name" value="ADOMET_SYNTHASE_CS"/>
</dbReference>
<dbReference type="PANTHER" id="PTHR11964">
    <property type="entry name" value="S-ADENOSYLMETHIONINE SYNTHETASE"/>
    <property type="match status" value="1"/>
</dbReference>
<reference evidence="17" key="1">
    <citation type="journal article" date="2020" name="mSystems">
        <title>Genome- and Community-Level Interaction Insights into Carbon Utilization and Element Cycling Functions of Hydrothermarchaeota in Hydrothermal Sediment.</title>
        <authorList>
            <person name="Zhou Z."/>
            <person name="Liu Y."/>
            <person name="Xu W."/>
            <person name="Pan J."/>
            <person name="Luo Z.H."/>
            <person name="Li M."/>
        </authorList>
    </citation>
    <scope>NUCLEOTIDE SEQUENCE [LARGE SCALE GENOMIC DNA]</scope>
    <source>
        <strain evidence="17">SpSt-361</strain>
    </source>
</reference>
<keyword evidence="12 13" id="KW-0630">Potassium</keyword>
<evidence type="ECO:0000256" key="2">
    <source>
        <dbReference type="ARBA" id="ARBA00001958"/>
    </source>
</evidence>
<keyword evidence="7 17" id="KW-0808">Transferase</keyword>
<evidence type="ECO:0000256" key="11">
    <source>
        <dbReference type="ARBA" id="ARBA00022842"/>
    </source>
</evidence>
<evidence type="ECO:0000256" key="5">
    <source>
        <dbReference type="ARBA" id="ARBA00012828"/>
    </source>
</evidence>
<dbReference type="EMBL" id="DSPJ01000073">
    <property type="protein sequence ID" value="HEX62071.1"/>
    <property type="molecule type" value="Genomic_DNA"/>
</dbReference>
<evidence type="ECO:0000259" key="14">
    <source>
        <dbReference type="Pfam" id="PF00438"/>
    </source>
</evidence>
<dbReference type="PROSITE" id="PS00377">
    <property type="entry name" value="ADOMET_SYNTHASE_2"/>
    <property type="match status" value="1"/>
</dbReference>
<feature type="domain" description="S-adenosylmethionine synthetase central" evidence="15">
    <location>
        <begin position="100"/>
        <end position="160"/>
    </location>
</feature>
<evidence type="ECO:0000256" key="13">
    <source>
        <dbReference type="RuleBase" id="RU000542"/>
    </source>
</evidence>
<dbReference type="InterPro" id="IPR022629">
    <property type="entry name" value="S-AdoMet_synt_central"/>
</dbReference>
<dbReference type="SUPFAM" id="SSF55973">
    <property type="entry name" value="S-adenosylmethionine synthetase"/>
    <property type="match status" value="3"/>
</dbReference>
<dbReference type="EC" id="2.5.1.6" evidence="5"/>
<dbReference type="Pfam" id="PF02772">
    <property type="entry name" value="S-AdoMet_synt_M"/>
    <property type="match status" value="1"/>
</dbReference>
<dbReference type="UniPathway" id="UPA00315">
    <property type="reaction ID" value="UER00080"/>
</dbReference>
<gene>
    <name evidence="17" type="ORF">ENR01_02895</name>
</gene>
<comment type="subcellular location">
    <subcellularLocation>
        <location evidence="13">Cytoplasm</location>
    </subcellularLocation>
</comment>
<comment type="cofactor">
    <cofactor evidence="1">
        <name>Mg(2+)</name>
        <dbReference type="ChEBI" id="CHEBI:18420"/>
    </cofactor>
</comment>
<dbReference type="InterPro" id="IPR022628">
    <property type="entry name" value="S-AdoMet_synt_N"/>
</dbReference>
<evidence type="ECO:0000256" key="1">
    <source>
        <dbReference type="ARBA" id="ARBA00001946"/>
    </source>
</evidence>
<dbReference type="Pfam" id="PF00438">
    <property type="entry name" value="S-AdoMet_synt_N"/>
    <property type="match status" value="1"/>
</dbReference>
<keyword evidence="6" id="KW-0554">One-carbon metabolism</keyword>
<comment type="cofactor">
    <cofactor evidence="2">
        <name>K(+)</name>
        <dbReference type="ChEBI" id="CHEBI:29103"/>
    </cofactor>
</comment>
<keyword evidence="11 13" id="KW-0460">Magnesium</keyword>
<sequence length="316" mass="34245">MVKSKNTKTCEFVSPKHPDKICDFIADSILDGFLAGDPKSRVAVELLGGHGRIFVSGEVTSTADVDVEALVKKVVGEDYQVFVNISKQSPEISRGVDVGGAGDQGIMMGYATNETETFMPLEYETARKLCQDVYKEYPFDGKVQVTIRNGKATAVVASFQKTGSKALGELVRSLIPADLYLINPAGEWEIGGFDADSGLSGRKIVIDNYGPEVGVGGGSFSGKDPTKVDRSATYMCRRIAVDLLKKHGAKKVRTKLAYAIGVKDPVMAVAEIDGEVIPIEGYDLTPQGIIKLLKLDQPLYAETARWGHFGREFPWS</sequence>
<evidence type="ECO:0000313" key="17">
    <source>
        <dbReference type="EMBL" id="HEX62071.1"/>
    </source>
</evidence>
<name>A0A831YTM2_UNCKA</name>
<dbReference type="GO" id="GO:0005737">
    <property type="term" value="C:cytoplasm"/>
    <property type="evidence" value="ECO:0007669"/>
    <property type="project" value="UniProtKB-SubCell"/>
</dbReference>
<dbReference type="GO" id="GO:0004478">
    <property type="term" value="F:methionine adenosyltransferase activity"/>
    <property type="evidence" value="ECO:0007669"/>
    <property type="project" value="UniProtKB-EC"/>
</dbReference>
<dbReference type="InterPro" id="IPR002133">
    <property type="entry name" value="S-AdoMet_synthetase"/>
</dbReference>
<dbReference type="GO" id="GO:0005524">
    <property type="term" value="F:ATP binding"/>
    <property type="evidence" value="ECO:0007669"/>
    <property type="project" value="UniProtKB-KW"/>
</dbReference>
<evidence type="ECO:0000259" key="16">
    <source>
        <dbReference type="Pfam" id="PF02773"/>
    </source>
</evidence>
<dbReference type="InterPro" id="IPR022636">
    <property type="entry name" value="S-AdoMet_synthetase_sfam"/>
</dbReference>
<proteinExistence type="inferred from homology"/>
<comment type="similarity">
    <text evidence="4">Belongs to the AdoMet synthase family.</text>
</comment>
<accession>A0A831YTM2</accession>
<keyword evidence="8 13" id="KW-0479">Metal-binding</keyword>
<comment type="subunit">
    <text evidence="13">Homotetramer.</text>
</comment>
<comment type="caution">
    <text evidence="17">The sequence shown here is derived from an EMBL/GenBank/DDBJ whole genome shotgun (WGS) entry which is preliminary data.</text>
</comment>
<dbReference type="GO" id="GO:0006556">
    <property type="term" value="P:S-adenosylmethionine biosynthetic process"/>
    <property type="evidence" value="ECO:0007669"/>
    <property type="project" value="UniProtKB-UniPathway"/>
</dbReference>